<feature type="non-terminal residue" evidence="2">
    <location>
        <position position="1"/>
    </location>
</feature>
<gene>
    <name evidence="2" type="ORF">KI387_012591</name>
</gene>
<proteinExistence type="predicted"/>
<feature type="non-terminal residue" evidence="2">
    <location>
        <position position="76"/>
    </location>
</feature>
<evidence type="ECO:0000313" key="3">
    <source>
        <dbReference type="Proteomes" id="UP000824469"/>
    </source>
</evidence>
<sequence>RVQQKQAGYARIRRIRVYPACFCGTLAVSAGMFFAISMAENVFLLSGMDTDMVYLWIQPGYSKKQAGYARIRCIRV</sequence>
<reference evidence="2 3" key="1">
    <citation type="journal article" date="2021" name="Nat. Plants">
        <title>The Taxus genome provides insights into paclitaxel biosynthesis.</title>
        <authorList>
            <person name="Xiong X."/>
            <person name="Gou J."/>
            <person name="Liao Q."/>
            <person name="Li Y."/>
            <person name="Zhou Q."/>
            <person name="Bi G."/>
            <person name="Li C."/>
            <person name="Du R."/>
            <person name="Wang X."/>
            <person name="Sun T."/>
            <person name="Guo L."/>
            <person name="Liang H."/>
            <person name="Lu P."/>
            <person name="Wu Y."/>
            <person name="Zhang Z."/>
            <person name="Ro D.K."/>
            <person name="Shang Y."/>
            <person name="Huang S."/>
            <person name="Yan J."/>
        </authorList>
    </citation>
    <scope>NUCLEOTIDE SEQUENCE [LARGE SCALE GENOMIC DNA]</scope>
    <source>
        <strain evidence="2">Ta-2019</strain>
    </source>
</reference>
<dbReference type="EMBL" id="JAHRHJ020000009">
    <property type="protein sequence ID" value="KAH9301008.1"/>
    <property type="molecule type" value="Genomic_DNA"/>
</dbReference>
<dbReference type="AlphaFoldDB" id="A0AA38CR66"/>
<evidence type="ECO:0000256" key="1">
    <source>
        <dbReference type="SAM" id="Phobius"/>
    </source>
</evidence>
<keyword evidence="1" id="KW-1133">Transmembrane helix</keyword>
<protein>
    <submittedName>
        <fullName evidence="2">Uncharacterized protein</fullName>
    </submittedName>
</protein>
<keyword evidence="1" id="KW-0472">Membrane</keyword>
<dbReference type="Proteomes" id="UP000824469">
    <property type="component" value="Unassembled WGS sequence"/>
</dbReference>
<evidence type="ECO:0000313" key="2">
    <source>
        <dbReference type="EMBL" id="KAH9301008.1"/>
    </source>
</evidence>
<comment type="caution">
    <text evidence="2">The sequence shown here is derived from an EMBL/GenBank/DDBJ whole genome shotgun (WGS) entry which is preliminary data.</text>
</comment>
<keyword evidence="3" id="KW-1185">Reference proteome</keyword>
<keyword evidence="1" id="KW-0812">Transmembrane</keyword>
<name>A0AA38CR66_TAXCH</name>
<accession>A0AA38CR66</accession>
<feature type="transmembrane region" description="Helical" evidence="1">
    <location>
        <begin position="20"/>
        <end position="39"/>
    </location>
</feature>
<organism evidence="2 3">
    <name type="scientific">Taxus chinensis</name>
    <name type="common">Chinese yew</name>
    <name type="synonym">Taxus wallichiana var. chinensis</name>
    <dbReference type="NCBI Taxonomy" id="29808"/>
    <lineage>
        <taxon>Eukaryota</taxon>
        <taxon>Viridiplantae</taxon>
        <taxon>Streptophyta</taxon>
        <taxon>Embryophyta</taxon>
        <taxon>Tracheophyta</taxon>
        <taxon>Spermatophyta</taxon>
        <taxon>Pinopsida</taxon>
        <taxon>Pinidae</taxon>
        <taxon>Conifers II</taxon>
        <taxon>Cupressales</taxon>
        <taxon>Taxaceae</taxon>
        <taxon>Taxus</taxon>
    </lineage>
</organism>